<organism evidence="3 4">
    <name type="scientific">Acinetobacter pollinis</name>
    <dbReference type="NCBI Taxonomy" id="2605270"/>
    <lineage>
        <taxon>Bacteria</taxon>
        <taxon>Pseudomonadati</taxon>
        <taxon>Pseudomonadota</taxon>
        <taxon>Gammaproteobacteria</taxon>
        <taxon>Moraxellales</taxon>
        <taxon>Moraxellaceae</taxon>
        <taxon>Acinetobacter</taxon>
    </lineage>
</organism>
<dbReference type="EMBL" id="VTDN01000003">
    <property type="protein sequence ID" value="MEB5476323.1"/>
    <property type="molecule type" value="Genomic_DNA"/>
</dbReference>
<dbReference type="PIRSF" id="PIRSF019271">
    <property type="entry name" value="Acid_Ptase_C"/>
    <property type="match status" value="1"/>
</dbReference>
<proteinExistence type="predicted"/>
<dbReference type="PANTHER" id="PTHR31284:SF10">
    <property type="entry name" value="ACID PHOSPHATASE-LIKE PROTEIN"/>
    <property type="match status" value="1"/>
</dbReference>
<feature type="chain" id="PRO_5046080137" evidence="2">
    <location>
        <begin position="27"/>
        <end position="257"/>
    </location>
</feature>
<keyword evidence="3" id="KW-0449">Lipoprotein</keyword>
<dbReference type="InterPro" id="IPR005519">
    <property type="entry name" value="Acid_phosphat_B-like"/>
</dbReference>
<keyword evidence="1 2" id="KW-0732">Signal</keyword>
<accession>A0ABU6DR39</accession>
<protein>
    <submittedName>
        <fullName evidence="3">5'-nucleotidase, lipoprotein e(P4) family</fullName>
    </submittedName>
</protein>
<evidence type="ECO:0000313" key="3">
    <source>
        <dbReference type="EMBL" id="MEB5476323.1"/>
    </source>
</evidence>
<dbReference type="SFLD" id="SFLDS00003">
    <property type="entry name" value="Haloacid_Dehalogenase"/>
    <property type="match status" value="1"/>
</dbReference>
<dbReference type="NCBIfam" id="TIGR01533">
    <property type="entry name" value="lipo_e_P4"/>
    <property type="match status" value="1"/>
</dbReference>
<evidence type="ECO:0000256" key="2">
    <source>
        <dbReference type="SAM" id="SignalP"/>
    </source>
</evidence>
<dbReference type="RefSeq" id="WP_325774853.1">
    <property type="nucleotide sequence ID" value="NZ_VTDN01000003.1"/>
</dbReference>
<comment type="caution">
    <text evidence="3">The sequence shown here is derived from an EMBL/GenBank/DDBJ whole genome shotgun (WGS) entry which is preliminary data.</text>
</comment>
<dbReference type="InterPro" id="IPR006423">
    <property type="entry name" value="Lipo_e_P4"/>
</dbReference>
<feature type="signal peptide" evidence="2">
    <location>
        <begin position="1"/>
        <end position="26"/>
    </location>
</feature>
<reference evidence="3 4" key="1">
    <citation type="submission" date="2019-08" db="EMBL/GenBank/DDBJ databases">
        <title>Five species of Acinetobacter isolated from floral nectar and animal pollinators.</title>
        <authorList>
            <person name="Hendry T.A."/>
        </authorList>
    </citation>
    <scope>NUCLEOTIDE SEQUENCE [LARGE SCALE GENOMIC DNA]</scope>
    <source>
        <strain evidence="3 4">MD18.27</strain>
    </source>
</reference>
<dbReference type="Proteomes" id="UP001339883">
    <property type="component" value="Unassembled WGS sequence"/>
</dbReference>
<name>A0ABU6DR39_9GAMM</name>
<dbReference type="PANTHER" id="PTHR31284">
    <property type="entry name" value="ACID PHOSPHATASE-LIKE PROTEIN"/>
    <property type="match status" value="1"/>
</dbReference>
<dbReference type="Gene3D" id="3.40.50.1000">
    <property type="entry name" value="HAD superfamily/HAD-like"/>
    <property type="match status" value="1"/>
</dbReference>
<dbReference type="Pfam" id="PF03767">
    <property type="entry name" value="Acid_phosphat_B"/>
    <property type="match status" value="1"/>
</dbReference>
<evidence type="ECO:0000313" key="4">
    <source>
        <dbReference type="Proteomes" id="UP001339883"/>
    </source>
</evidence>
<gene>
    <name evidence="3" type="ORF">I2F25_04530</name>
</gene>
<sequence>MPNVIQVKKIIVSLLLSTLFTTTINAKSSISHQCEKIQQYTMGLKYQQQSAEIHALQLQSYTLATLRIEQYLQQHPNTKDIAVVTDLDETVIDNSALLARDTEKCHDWTSWDTWNEWEQKGNPSLIPGSLAFFNFLNERGIKIFYVSDRSQENKSSTLSTLKSLQLPQVSAENVLLYDSSKQQRREKIRKDYHIIMLLGDSLPDFSSDFMTKQSKAEREQAVLNNREHFGKDWIVLPNSSYGTWSKDHLKAWDKPLN</sequence>
<dbReference type="InterPro" id="IPR036412">
    <property type="entry name" value="HAD-like_sf"/>
</dbReference>
<dbReference type="SFLD" id="SFLDG01125">
    <property type="entry name" value="C1.1:_Acid_Phosphatase_Like"/>
    <property type="match status" value="1"/>
</dbReference>
<evidence type="ECO:0000256" key="1">
    <source>
        <dbReference type="ARBA" id="ARBA00022729"/>
    </source>
</evidence>
<dbReference type="InterPro" id="IPR023214">
    <property type="entry name" value="HAD_sf"/>
</dbReference>
<keyword evidence="4" id="KW-1185">Reference proteome</keyword>
<dbReference type="SUPFAM" id="SSF56784">
    <property type="entry name" value="HAD-like"/>
    <property type="match status" value="1"/>
</dbReference>